<evidence type="ECO:0000313" key="1">
    <source>
        <dbReference type="EMBL" id="PLC44592.1"/>
    </source>
</evidence>
<protein>
    <submittedName>
        <fullName evidence="1">Uncharacterized protein</fullName>
    </submittedName>
</protein>
<dbReference type="RefSeq" id="WP_102065002.1">
    <property type="nucleotide sequence ID" value="NZ_PKQE01000001.1"/>
</dbReference>
<sequence length="243" mass="28461">MTQAVAQEPKLAEWFGEFYGHDLHFLHCEVLAIQNIPAKLLKKEPELHATRWFDYRRMHPTKATYLFYAMYVRAYRDFITKTRDRGMGSGILPFKGVKGDFMNAKEKQALWRLRQVADSLGLRYDFFLRFAMNWKIEHNWHHVPRPAHLAANEEMLADCMLAWEQECRNSLQLCKDERYLAQNFFGHADQLAYEAFIVGQIKTRAHPKYSLHAALYTHGVLRIEAALTHFSRDQVEAALSLAE</sequence>
<organism evidence="1 2">
    <name type="scientific">Ralstonia pickettii</name>
    <name type="common">Burkholderia pickettii</name>
    <dbReference type="NCBI Taxonomy" id="329"/>
    <lineage>
        <taxon>Bacteria</taxon>
        <taxon>Pseudomonadati</taxon>
        <taxon>Pseudomonadota</taxon>
        <taxon>Betaproteobacteria</taxon>
        <taxon>Burkholderiales</taxon>
        <taxon>Burkholderiaceae</taxon>
        <taxon>Ralstonia</taxon>
    </lineage>
</organism>
<dbReference type="OrthoDB" id="7849912at2"/>
<dbReference type="Proteomes" id="UP000234456">
    <property type="component" value="Unassembled WGS sequence"/>
</dbReference>
<name>A0A2N4TY02_RALPI</name>
<proteinExistence type="predicted"/>
<evidence type="ECO:0000313" key="2">
    <source>
        <dbReference type="Proteomes" id="UP000234456"/>
    </source>
</evidence>
<gene>
    <name evidence="1" type="ORF">C0Q88_07890</name>
</gene>
<comment type="caution">
    <text evidence="1">The sequence shown here is derived from an EMBL/GenBank/DDBJ whole genome shotgun (WGS) entry which is preliminary data.</text>
</comment>
<dbReference type="AlphaFoldDB" id="A0A2N4TY02"/>
<reference evidence="1 2" key="1">
    <citation type="submission" date="2017-12" db="EMBL/GenBank/DDBJ databases">
        <title>Draft genome sequence of Ralstonia pickettii 52.</title>
        <authorList>
            <person name="Zheng B."/>
        </authorList>
    </citation>
    <scope>NUCLEOTIDE SEQUENCE [LARGE SCALE GENOMIC DNA]</scope>
    <source>
        <strain evidence="1 2">52</strain>
    </source>
</reference>
<dbReference type="EMBL" id="PKQE01000001">
    <property type="protein sequence ID" value="PLC44592.1"/>
    <property type="molecule type" value="Genomic_DNA"/>
</dbReference>
<accession>A0A2N4TY02</accession>